<feature type="compositionally biased region" description="Basic residues" evidence="16">
    <location>
        <begin position="1187"/>
        <end position="1212"/>
    </location>
</feature>
<evidence type="ECO:0000256" key="3">
    <source>
        <dbReference type="ARBA" id="ARBA00006914"/>
    </source>
</evidence>
<feature type="coiled-coil region" evidence="15">
    <location>
        <begin position="21"/>
        <end position="62"/>
    </location>
</feature>
<comment type="subcellular location">
    <subcellularLocation>
        <location evidence="1">Cytoplasm</location>
    </subcellularLocation>
    <subcellularLocation>
        <location evidence="2 15">Nucleus</location>
        <location evidence="2 15">Nucleolus</location>
    </subcellularLocation>
</comment>
<evidence type="ECO:0000256" key="4">
    <source>
        <dbReference type="ARBA" id="ARBA00022490"/>
    </source>
</evidence>
<dbReference type="InterPro" id="IPR024576">
    <property type="entry name" value="rRNA_MeTfrase_Spb1_DUF3381"/>
</dbReference>
<dbReference type="InterPro" id="IPR028589">
    <property type="entry name" value="SPB1-like"/>
</dbReference>
<evidence type="ECO:0000313" key="19">
    <source>
        <dbReference type="Proteomes" id="UP000250275"/>
    </source>
</evidence>
<evidence type="ECO:0000256" key="9">
    <source>
        <dbReference type="ARBA" id="ARBA00022691"/>
    </source>
</evidence>
<dbReference type="GO" id="GO:0000502">
    <property type="term" value="C:proteasome complex"/>
    <property type="evidence" value="ECO:0007669"/>
    <property type="project" value="UniProtKB-KW"/>
</dbReference>
<evidence type="ECO:0000256" key="12">
    <source>
        <dbReference type="ARBA" id="ARBA00022942"/>
    </source>
</evidence>
<dbReference type="HAMAP" id="MF_01547">
    <property type="entry name" value="RNA_methyltr_E"/>
    <property type="match status" value="1"/>
</dbReference>
<sequence length="1300" mass="148683">MEIDEKVMKGEGFKPYYITKIEELQLIVAEKSQNLRRLQAQRNELNAKVRMLREELQLLQEQGSYVGEVVKPMDKKKVLVKVHPEGKFVVDIDKNIDINDVTPNSRVALRNESYTLHKILPNKVDPLVSLMMVEKVPDSTYEMVGGLDKQIKEIKEVIELPVKHPELFDALGIAQPKGVLLYGPPGTGKTLLARAVAHHTECTFIRVSGSELVQKFIGEGSRMVRELFVMAREHAPSIIFMDEIDSIGSSRIESGSGGDSEVQRTMLELLNQLDGFEATKNIKVIMATNRIDILDPALLRPGRIDRKIEFPPPNEEARLDILKIHSRKMNLTRGINLRKIAELMPGASGAEVKGVCTEAGMYALRERRVHVTQEDFEMAVAKVMQKDSEKNMSIKKLWKSRAAFKLIQLNRKFEFLQKSRVCIDLCAAPGGWMQVARQNMPVSSIVIGVDLFPIKTIPGCISLVEDITTDKCRVSIARELKTWKADVVLHDGAPNVGKSWLHDAYQQIVLTLGALKMATHFLRSGGWFITKVFRSKDYNPLVWVLKQLFRKVHATKPQASRIESAEIFVVCQYYIAPDKLDPKFLDPKYVFSELEIEPTNKLNVFNPEKKKDKAEGYPENDYTLYHRLSVKDFIAHENAVEALQNVSEIVFDDETIENHEKTTKEIKECCKDIKVLGKKDLRNLINWWKLIKESLKKEEPIDTNTQNLPDEITETAPMSQEELEDLEDEQIRKQIEELRKEEARELKRKKKKTNKERQKLNERLNLKMIHKGNEGPILEEDNMFSLKDIKTHQQLENIIDQDPNVIAESDADSDPERRKPKKVTYNKDEGQLDSSGLYYKTEDSEPESSSDASDDDLDSNKSGLGLNESDDEDTKKVRIKRKNIDEDSENPLLTDLDHRDKKTKRIHKAELWFEKDIFKNLENENDEDFELDKMVEQYKKKGGCIIGEDVPVAGGNENKVKENKGHYNSNDTDSDYDVDKVMLSNKKSETYKIDNKDNKKASTRLKKKKRLSEEDLALGSLLVQSKKTRRDLVDSAWNRYVFNDEKLPDWFVQDEEKHMKNVAPVPKELVDEYKKRVEDLNVRPIKKVIEAKTRKKRRALRKLEKAKKKVEAIMDNTDISDREKAKQVQALYKKAHKEPKKDVTYVVMKKHMAQKKAARPPGVKGRYKLVDPRMKKDLRAAKAKEKTKGRKKNRGGKLPRGKPKAHKGKKSKLISDHEDLSPIASCKLPVETDARSSTIVSGYPFLAMERGLGVDVGPSGGGKFKVAMSGPRPGMLTQIRLRSEYSRESRQQTRDPVGVC</sequence>
<protein>
    <recommendedName>
        <fullName evidence="15">Putative rRNA methyltransferase</fullName>
        <ecNumber evidence="15">2.1.1.-</ecNumber>
    </recommendedName>
    <alternativeName>
        <fullName evidence="15">2'-O-ribose RNA methyltransferase SPB1 homolog</fullName>
    </alternativeName>
</protein>
<reference evidence="18 19" key="1">
    <citation type="submission" date="2015-07" db="EMBL/GenBank/DDBJ databases">
        <title>The genome of Eufriesea mexicana.</title>
        <authorList>
            <person name="Pan H."/>
            <person name="Kapheim K."/>
        </authorList>
    </citation>
    <scope>NUCLEOTIDE SEQUENCE [LARGE SCALE GENOMIC DNA]</scope>
    <source>
        <strain evidence="18">0111107269</strain>
        <tissue evidence="18">Whole body</tissue>
    </source>
</reference>
<dbReference type="Pfam" id="PF01728">
    <property type="entry name" value="FtsJ"/>
    <property type="match status" value="1"/>
</dbReference>
<organism evidence="18 19">
    <name type="scientific">Eufriesea mexicana</name>
    <dbReference type="NCBI Taxonomy" id="516756"/>
    <lineage>
        <taxon>Eukaryota</taxon>
        <taxon>Metazoa</taxon>
        <taxon>Ecdysozoa</taxon>
        <taxon>Arthropoda</taxon>
        <taxon>Hexapoda</taxon>
        <taxon>Insecta</taxon>
        <taxon>Pterygota</taxon>
        <taxon>Neoptera</taxon>
        <taxon>Endopterygota</taxon>
        <taxon>Hymenoptera</taxon>
        <taxon>Apocrita</taxon>
        <taxon>Aculeata</taxon>
        <taxon>Apoidea</taxon>
        <taxon>Anthophila</taxon>
        <taxon>Apidae</taxon>
        <taxon>Eufriesea</taxon>
    </lineage>
</organism>
<keyword evidence="6 15" id="KW-0698">rRNA processing</keyword>
<dbReference type="Pfam" id="PF17862">
    <property type="entry name" value="AAA_lid_3"/>
    <property type="match status" value="1"/>
</dbReference>
<dbReference type="FunFam" id="3.40.50.300:FF:000030">
    <property type="entry name" value="26S protease regulatory subunit 8"/>
    <property type="match status" value="1"/>
</dbReference>
<evidence type="ECO:0000256" key="16">
    <source>
        <dbReference type="SAM" id="MobiDB-lite"/>
    </source>
</evidence>
<dbReference type="GO" id="GO:0005524">
    <property type="term" value="F:ATP binding"/>
    <property type="evidence" value="ECO:0007669"/>
    <property type="project" value="UniProtKB-KW"/>
</dbReference>
<dbReference type="InterPro" id="IPR003960">
    <property type="entry name" value="ATPase_AAA_CS"/>
</dbReference>
<evidence type="ECO:0000256" key="15">
    <source>
        <dbReference type="HAMAP-Rule" id="MF_03163"/>
    </source>
</evidence>
<dbReference type="InterPro" id="IPR041569">
    <property type="entry name" value="AAA_lid_3"/>
</dbReference>
<dbReference type="Pfam" id="PF11861">
    <property type="entry name" value="DUF3381"/>
    <property type="match status" value="1"/>
</dbReference>
<accession>A0A310SM55</accession>
<keyword evidence="10" id="KW-0547">Nucleotide-binding</keyword>
<dbReference type="SUPFAM" id="SSF52540">
    <property type="entry name" value="P-loop containing nucleoside triphosphate hydrolases"/>
    <property type="match status" value="1"/>
</dbReference>
<dbReference type="FunFam" id="2.40.50.140:FF:000044">
    <property type="entry name" value="26S protease regulatory subunit 8"/>
    <property type="match status" value="1"/>
</dbReference>
<feature type="region of interest" description="Disordered" evidence="16">
    <location>
        <begin position="796"/>
        <end position="903"/>
    </location>
</feature>
<keyword evidence="11" id="KW-0067">ATP-binding</keyword>
<keyword evidence="4" id="KW-0963">Cytoplasm</keyword>
<keyword evidence="5 15" id="KW-0690">Ribosome biogenesis</keyword>
<keyword evidence="18" id="KW-0378">Hydrolase</keyword>
<feature type="coiled-coil region" evidence="15">
    <location>
        <begin position="726"/>
        <end position="763"/>
    </location>
</feature>
<dbReference type="HAMAP" id="MF_03163">
    <property type="entry name" value="RNA_methyltr_E_SPB1"/>
    <property type="match status" value="1"/>
</dbReference>
<dbReference type="Pfam" id="PF07780">
    <property type="entry name" value="Spb1_C"/>
    <property type="match status" value="1"/>
</dbReference>
<feature type="active site" description="Proton acceptor" evidence="15">
    <location>
        <position position="531"/>
    </location>
</feature>
<comment type="function">
    <text evidence="15">Probable methyltransferase involved in the maturation of rRNA and in the biogenesis of ribosomal subunits.</text>
</comment>
<dbReference type="SUPFAM" id="SSF53335">
    <property type="entry name" value="S-adenosyl-L-methionine-dependent methyltransferases"/>
    <property type="match status" value="1"/>
</dbReference>
<comment type="similarity">
    <text evidence="15">Belongs to the class I-like SAM-binding methyltransferase superfamily. RNA methyltransferase RlmE family. SPB1 subfamily.</text>
</comment>
<feature type="compositionally biased region" description="Acidic residues" evidence="16">
    <location>
        <begin position="844"/>
        <end position="857"/>
    </location>
</feature>
<dbReference type="InterPro" id="IPR012920">
    <property type="entry name" value="rRNA_MeTfrase_SPB1-like_C"/>
</dbReference>
<dbReference type="FunFam" id="1.10.8.60:FF:000006">
    <property type="entry name" value="26S protease regulatory subunit 8"/>
    <property type="match status" value="1"/>
</dbReference>
<feature type="binding site" evidence="15">
    <location>
        <position position="430"/>
    </location>
    <ligand>
        <name>S-adenosyl-L-methionine</name>
        <dbReference type="ChEBI" id="CHEBI:59789"/>
    </ligand>
</feature>
<dbReference type="InterPro" id="IPR012340">
    <property type="entry name" value="NA-bd_OB-fold"/>
</dbReference>
<comment type="catalytic activity">
    <reaction evidence="15">
        <text>a ribonucleotide in rRNA + S-adenosyl-L-methionine = a 2'-O-methylribonucleotide in rRNA + S-adenosyl-L-homocysteine + H(+)</text>
        <dbReference type="Rhea" id="RHEA:48628"/>
        <dbReference type="Rhea" id="RHEA-COMP:12164"/>
        <dbReference type="Rhea" id="RHEA-COMP:12165"/>
        <dbReference type="ChEBI" id="CHEBI:15378"/>
        <dbReference type="ChEBI" id="CHEBI:57856"/>
        <dbReference type="ChEBI" id="CHEBI:59789"/>
        <dbReference type="ChEBI" id="CHEBI:90675"/>
        <dbReference type="ChEBI" id="CHEBI:90676"/>
    </reaction>
</comment>
<feature type="region of interest" description="Disordered" evidence="16">
    <location>
        <begin position="1172"/>
        <end position="1215"/>
    </location>
</feature>
<dbReference type="GO" id="GO:0008649">
    <property type="term" value="F:rRNA methyltransferase activity"/>
    <property type="evidence" value="ECO:0007669"/>
    <property type="project" value="UniProtKB-UniRule"/>
</dbReference>
<dbReference type="Gene3D" id="2.40.50.140">
    <property type="entry name" value="Nucleic acid-binding proteins"/>
    <property type="match status" value="1"/>
</dbReference>
<evidence type="ECO:0000256" key="11">
    <source>
        <dbReference type="ARBA" id="ARBA00022840"/>
    </source>
</evidence>
<dbReference type="InterPro" id="IPR002877">
    <property type="entry name" value="RNA_MeTrfase_FtsJ_dom"/>
</dbReference>
<dbReference type="GO" id="GO:0005730">
    <property type="term" value="C:nucleolus"/>
    <property type="evidence" value="ECO:0007669"/>
    <property type="project" value="UniProtKB-SubCell"/>
</dbReference>
<evidence type="ECO:0000256" key="14">
    <source>
        <dbReference type="ARBA" id="ARBA00024661"/>
    </source>
</evidence>
<evidence type="ECO:0000256" key="8">
    <source>
        <dbReference type="ARBA" id="ARBA00022679"/>
    </source>
</evidence>
<evidence type="ECO:0000256" key="1">
    <source>
        <dbReference type="ARBA" id="ARBA00004496"/>
    </source>
</evidence>
<dbReference type="InterPro" id="IPR029063">
    <property type="entry name" value="SAM-dependent_MTases_sf"/>
</dbReference>
<dbReference type="InterPro" id="IPR050221">
    <property type="entry name" value="26S_Proteasome_ATPase"/>
</dbReference>
<keyword evidence="8 15" id="KW-0808">Transferase</keyword>
<dbReference type="GO" id="GO:0033645">
    <property type="term" value="C:host cell endomembrane system"/>
    <property type="evidence" value="ECO:0007669"/>
    <property type="project" value="UniProtKB-SubCell"/>
</dbReference>
<dbReference type="EC" id="2.1.1.-" evidence="15"/>
<dbReference type="GO" id="GO:0008233">
    <property type="term" value="F:peptidase activity"/>
    <property type="evidence" value="ECO:0007669"/>
    <property type="project" value="UniProtKB-KW"/>
</dbReference>
<keyword evidence="9 15" id="KW-0949">S-adenosyl-L-methionine</keyword>
<dbReference type="OrthoDB" id="10255768at2759"/>
<evidence type="ECO:0000256" key="10">
    <source>
        <dbReference type="ARBA" id="ARBA00022741"/>
    </source>
</evidence>
<dbReference type="Proteomes" id="UP000250275">
    <property type="component" value="Unassembled WGS sequence"/>
</dbReference>
<evidence type="ECO:0000256" key="13">
    <source>
        <dbReference type="ARBA" id="ARBA00023242"/>
    </source>
</evidence>
<dbReference type="InterPro" id="IPR032501">
    <property type="entry name" value="Prot_ATP_ID_OB_2nd"/>
</dbReference>
<dbReference type="Gene3D" id="3.40.50.300">
    <property type="entry name" value="P-loop containing nucleotide triphosphate hydrolases"/>
    <property type="match status" value="1"/>
</dbReference>
<dbReference type="SMART" id="SM00382">
    <property type="entry name" value="AAA"/>
    <property type="match status" value="1"/>
</dbReference>
<feature type="binding site" evidence="15">
    <location>
        <position position="450"/>
    </location>
    <ligand>
        <name>S-adenosyl-L-methionine</name>
        <dbReference type="ChEBI" id="CHEBI:59789"/>
    </ligand>
</feature>
<dbReference type="InterPro" id="IPR015507">
    <property type="entry name" value="rRNA-MeTfrase_E"/>
</dbReference>
<dbReference type="GO" id="GO:0016887">
    <property type="term" value="F:ATP hydrolysis activity"/>
    <property type="evidence" value="ECO:0007669"/>
    <property type="project" value="InterPro"/>
</dbReference>
<name>A0A310SM55_9HYME</name>
<feature type="compositionally biased region" description="Basic and acidic residues" evidence="16">
    <location>
        <begin position="1172"/>
        <end position="1186"/>
    </location>
</feature>
<evidence type="ECO:0000256" key="2">
    <source>
        <dbReference type="ARBA" id="ARBA00004604"/>
    </source>
</evidence>
<dbReference type="PANTHER" id="PTHR23073">
    <property type="entry name" value="26S PROTEASOME REGULATORY SUBUNIT"/>
    <property type="match status" value="1"/>
</dbReference>
<keyword evidence="15" id="KW-0175">Coiled coil</keyword>
<feature type="binding site" evidence="15">
    <location>
        <position position="432"/>
    </location>
    <ligand>
        <name>S-adenosyl-L-methionine</name>
        <dbReference type="ChEBI" id="CHEBI:59789"/>
    </ligand>
</feature>
<dbReference type="Gene3D" id="3.40.50.150">
    <property type="entry name" value="Vaccinia Virus protein VP39"/>
    <property type="match status" value="1"/>
</dbReference>
<dbReference type="Pfam" id="PF00004">
    <property type="entry name" value="AAA"/>
    <property type="match status" value="1"/>
</dbReference>
<feature type="binding site" evidence="15">
    <location>
        <position position="491"/>
    </location>
    <ligand>
        <name>S-adenosyl-L-methionine</name>
        <dbReference type="ChEBI" id="CHEBI:59789"/>
    </ligand>
</feature>
<gene>
    <name evidence="18" type="ORF">WN48_06980</name>
</gene>
<feature type="region of interest" description="Disordered" evidence="16">
    <location>
        <begin position="946"/>
        <end position="976"/>
    </location>
</feature>
<keyword evidence="19" id="KW-1185">Reference proteome</keyword>
<dbReference type="CDD" id="cd19502">
    <property type="entry name" value="RecA-like_PAN_like"/>
    <property type="match status" value="1"/>
</dbReference>
<keyword evidence="7 15" id="KW-0489">Methyltransferase</keyword>
<comment type="similarity">
    <text evidence="3">Belongs to the AAA ATPase family.</text>
</comment>
<keyword evidence="18" id="KW-0645">Protease</keyword>
<evidence type="ECO:0000313" key="18">
    <source>
        <dbReference type="EMBL" id="OAD62242.1"/>
    </source>
</evidence>
<dbReference type="Gene3D" id="1.10.8.60">
    <property type="match status" value="1"/>
</dbReference>
<dbReference type="FunFam" id="3.40.50.150:FF:000004">
    <property type="entry name" value="AdoMet-dependent rRNA methyltransferase SPB1"/>
    <property type="match status" value="1"/>
</dbReference>
<feature type="coiled-coil region" evidence="15">
    <location>
        <begin position="1089"/>
        <end position="1116"/>
    </location>
</feature>
<keyword evidence="12" id="KW-0647">Proteasome</keyword>
<evidence type="ECO:0000256" key="5">
    <source>
        <dbReference type="ARBA" id="ARBA00022517"/>
    </source>
</evidence>
<dbReference type="Pfam" id="PF16450">
    <property type="entry name" value="Prot_ATP_ID_OB_C"/>
    <property type="match status" value="1"/>
</dbReference>
<evidence type="ECO:0000256" key="7">
    <source>
        <dbReference type="ARBA" id="ARBA00022603"/>
    </source>
</evidence>
<feature type="binding site" evidence="15">
    <location>
        <position position="466"/>
    </location>
    <ligand>
        <name>S-adenosyl-L-methionine</name>
        <dbReference type="ChEBI" id="CHEBI:59789"/>
    </ligand>
</feature>
<dbReference type="GO" id="GO:0005737">
    <property type="term" value="C:cytoplasm"/>
    <property type="evidence" value="ECO:0007669"/>
    <property type="project" value="UniProtKB-SubCell"/>
</dbReference>
<comment type="function">
    <text evidence="14">The 26S proteasome is involved in the ATP-dependent degradation of ubiquitinated proteins. The regulatory (or ATPase) complex confers ATP dependency and substrate specificity to the 26S complex.</text>
</comment>
<evidence type="ECO:0000256" key="6">
    <source>
        <dbReference type="ARBA" id="ARBA00022552"/>
    </source>
</evidence>
<dbReference type="InterPro" id="IPR003959">
    <property type="entry name" value="ATPase_AAA_core"/>
</dbReference>
<dbReference type="InterPro" id="IPR027417">
    <property type="entry name" value="P-loop_NTPase"/>
</dbReference>
<dbReference type="GO" id="GO:0006508">
    <property type="term" value="P:proteolysis"/>
    <property type="evidence" value="ECO:0007669"/>
    <property type="project" value="UniProtKB-KW"/>
</dbReference>
<dbReference type="InterPro" id="IPR003593">
    <property type="entry name" value="AAA+_ATPase"/>
</dbReference>
<keyword evidence="13 15" id="KW-0539">Nucleus</keyword>
<feature type="domain" description="AAA+ ATPase" evidence="17">
    <location>
        <begin position="175"/>
        <end position="314"/>
    </location>
</feature>
<dbReference type="PROSITE" id="PS00674">
    <property type="entry name" value="AAA"/>
    <property type="match status" value="1"/>
</dbReference>
<proteinExistence type="inferred from homology"/>
<dbReference type="EMBL" id="KQ759878">
    <property type="protein sequence ID" value="OAD62242.1"/>
    <property type="molecule type" value="Genomic_DNA"/>
</dbReference>
<evidence type="ECO:0000259" key="17">
    <source>
        <dbReference type="SMART" id="SM00382"/>
    </source>
</evidence>